<dbReference type="Proteomes" id="UP000026962">
    <property type="component" value="Chromosome 1"/>
</dbReference>
<dbReference type="HOGENOM" id="CLU_2458628_0_0_1"/>
<dbReference type="EnsemblPlants" id="OPUNC01G12480.1">
    <property type="protein sequence ID" value="OPUNC01G12480.1"/>
    <property type="gene ID" value="OPUNC01G12480"/>
</dbReference>
<evidence type="ECO:0000313" key="2">
    <source>
        <dbReference type="Proteomes" id="UP000026962"/>
    </source>
</evidence>
<reference evidence="1" key="1">
    <citation type="submission" date="2015-04" db="UniProtKB">
        <authorList>
            <consortium name="EnsemblPlants"/>
        </authorList>
    </citation>
    <scope>IDENTIFICATION</scope>
</reference>
<protein>
    <submittedName>
        <fullName evidence="1">Uncharacterized protein</fullName>
    </submittedName>
</protein>
<dbReference type="AlphaFoldDB" id="A0A0E0JHJ9"/>
<reference evidence="1" key="2">
    <citation type="submission" date="2018-05" db="EMBL/GenBank/DDBJ databases">
        <title>OpunRS2 (Oryza punctata Reference Sequence Version 2).</title>
        <authorList>
            <person name="Zhang J."/>
            <person name="Kudrna D."/>
            <person name="Lee S."/>
            <person name="Talag J."/>
            <person name="Welchert J."/>
            <person name="Wing R.A."/>
        </authorList>
    </citation>
    <scope>NUCLEOTIDE SEQUENCE [LARGE SCALE GENOMIC DNA]</scope>
</reference>
<proteinExistence type="predicted"/>
<evidence type="ECO:0000313" key="1">
    <source>
        <dbReference type="EnsemblPlants" id="OPUNC01G12480.1"/>
    </source>
</evidence>
<sequence length="89" mass="9565">MAKYGETTKSCGVRISLMKSMANVTLVWAWGPGYQAYYIRTQIQPNTAEVHLNNSNPAIVLSASATTIGININISSNSESPAALLQGDY</sequence>
<dbReference type="Gramene" id="OPUNC01G12480.1">
    <property type="protein sequence ID" value="OPUNC01G12480.1"/>
    <property type="gene ID" value="OPUNC01G12480"/>
</dbReference>
<name>A0A0E0JHJ9_ORYPU</name>
<accession>A0A0E0JHJ9</accession>
<keyword evidence="2" id="KW-1185">Reference proteome</keyword>
<organism evidence="1">
    <name type="scientific">Oryza punctata</name>
    <name type="common">Red rice</name>
    <dbReference type="NCBI Taxonomy" id="4537"/>
    <lineage>
        <taxon>Eukaryota</taxon>
        <taxon>Viridiplantae</taxon>
        <taxon>Streptophyta</taxon>
        <taxon>Embryophyta</taxon>
        <taxon>Tracheophyta</taxon>
        <taxon>Spermatophyta</taxon>
        <taxon>Magnoliopsida</taxon>
        <taxon>Liliopsida</taxon>
        <taxon>Poales</taxon>
        <taxon>Poaceae</taxon>
        <taxon>BOP clade</taxon>
        <taxon>Oryzoideae</taxon>
        <taxon>Oryzeae</taxon>
        <taxon>Oryzinae</taxon>
        <taxon>Oryza</taxon>
    </lineage>
</organism>